<gene>
    <name evidence="3" type="ORF">JI744_18655</name>
</gene>
<feature type="domain" description="Endonuclease/exonuclease/phosphatase" evidence="2">
    <location>
        <begin position="11"/>
        <end position="317"/>
    </location>
</feature>
<evidence type="ECO:0000259" key="2">
    <source>
        <dbReference type="Pfam" id="PF03372"/>
    </source>
</evidence>
<comment type="caution">
    <text evidence="3">The sequence shown here is derived from an EMBL/GenBank/DDBJ whole genome shotgun (WGS) entry which is preliminary data.</text>
</comment>
<dbReference type="RefSeq" id="WP_202662718.1">
    <property type="nucleotide sequence ID" value="NZ_JAESVP010000015.1"/>
</dbReference>
<protein>
    <submittedName>
        <fullName evidence="3">Endonuclease/exonuclease/phosphatase family protein</fullName>
    </submittedName>
</protein>
<proteinExistence type="predicted"/>
<keyword evidence="3" id="KW-0255">Endonuclease</keyword>
<feature type="region of interest" description="Disordered" evidence="1">
    <location>
        <begin position="257"/>
        <end position="281"/>
    </location>
</feature>
<keyword evidence="3" id="KW-0378">Hydrolase</keyword>
<dbReference type="SUPFAM" id="SSF56219">
    <property type="entry name" value="DNase I-like"/>
    <property type="match status" value="1"/>
</dbReference>
<dbReference type="Pfam" id="PF03372">
    <property type="entry name" value="Exo_endo_phos"/>
    <property type="match status" value="1"/>
</dbReference>
<accession>A0A8J7SUY7</accession>
<evidence type="ECO:0000256" key="1">
    <source>
        <dbReference type="SAM" id="MobiDB-lite"/>
    </source>
</evidence>
<name>A0A8J7SUY7_9RHOB</name>
<evidence type="ECO:0000313" key="3">
    <source>
        <dbReference type="EMBL" id="MBL4930125.1"/>
    </source>
</evidence>
<organism evidence="3 4">
    <name type="scientific">Fuscibacter oryzae</name>
    <dbReference type="NCBI Taxonomy" id="2803939"/>
    <lineage>
        <taxon>Bacteria</taxon>
        <taxon>Pseudomonadati</taxon>
        <taxon>Pseudomonadota</taxon>
        <taxon>Alphaproteobacteria</taxon>
        <taxon>Rhodobacterales</taxon>
        <taxon>Paracoccaceae</taxon>
        <taxon>Fuscibacter</taxon>
    </lineage>
</organism>
<dbReference type="GO" id="GO:0004519">
    <property type="term" value="F:endonuclease activity"/>
    <property type="evidence" value="ECO:0007669"/>
    <property type="project" value="UniProtKB-KW"/>
</dbReference>
<dbReference type="Gene3D" id="3.60.10.10">
    <property type="entry name" value="Endonuclease/exonuclease/phosphatase"/>
    <property type="match status" value="1"/>
</dbReference>
<keyword evidence="3" id="KW-0540">Nuclease</keyword>
<dbReference type="EMBL" id="JAESVP010000015">
    <property type="protein sequence ID" value="MBL4930125.1"/>
    <property type="molecule type" value="Genomic_DNA"/>
</dbReference>
<keyword evidence="4" id="KW-1185">Reference proteome</keyword>
<evidence type="ECO:0000313" key="4">
    <source>
        <dbReference type="Proteomes" id="UP000619033"/>
    </source>
</evidence>
<reference evidence="3" key="1">
    <citation type="submission" date="2021-01" db="EMBL/GenBank/DDBJ databases">
        <title>Genome seq and assembly of Tabrizicola sp. KVB23.</title>
        <authorList>
            <person name="Chhetri G."/>
        </authorList>
    </citation>
    <scope>NUCLEOTIDE SEQUENCE</scope>
    <source>
        <strain evidence="3">KVB23</strain>
    </source>
</reference>
<dbReference type="InterPro" id="IPR005135">
    <property type="entry name" value="Endo/exonuclease/phosphatase"/>
</dbReference>
<dbReference type="AlphaFoldDB" id="A0A8J7SUY7"/>
<dbReference type="InterPro" id="IPR036691">
    <property type="entry name" value="Endo/exonu/phosph_ase_sf"/>
</dbReference>
<sequence>MPARADGLRLATWNAELTRFGPGLLLRSLSGTKDPQAAAAVTVIGALDADVLLITGIDFDARGQAAQALADRLAKAGHPYPYTLALRPNTGIATGLDLDDNGKRGEARDSQGFGRFAGQAGMAVLSRLPILADQAQDYSAFLWRDLPGTLMPPDTPPEVAAAQRLSTSGHWAVPVRLPDGRALTLLAWHATPPVFDGPEDRNGRRNHDEAAFWLHLLAGDLPFAAPQPPYALLGQSNLDPADGEGLPAALVALLASPRLQDPSPRGTNPRSDAGQYGDPDLDTALYDGIGGLRVEVILPSPDLTVTASGILWPPDDDPLSPALQAASHHRPVWVDLQP</sequence>
<dbReference type="Proteomes" id="UP000619033">
    <property type="component" value="Unassembled WGS sequence"/>
</dbReference>